<dbReference type="SMART" id="SM00054">
    <property type="entry name" value="EFh"/>
    <property type="match status" value="3"/>
</dbReference>
<dbReference type="PROSITE" id="PS00018">
    <property type="entry name" value="EF_HAND_1"/>
    <property type="match status" value="3"/>
</dbReference>
<dbReference type="SUPFAM" id="SSF47473">
    <property type="entry name" value="EF-hand"/>
    <property type="match status" value="1"/>
</dbReference>
<dbReference type="InterPro" id="IPR051581">
    <property type="entry name" value="Ca-bind"/>
</dbReference>
<dbReference type="PANTHER" id="PTHR34524:SF6">
    <property type="entry name" value="CALCYPHOSINE LIKE"/>
    <property type="match status" value="1"/>
</dbReference>
<reference evidence="5 6" key="1">
    <citation type="journal article" date="2008" name="Nature">
        <title>The genome of the choanoflagellate Monosiga brevicollis and the origin of metazoans.</title>
        <authorList>
            <consortium name="JGI Sequencing"/>
            <person name="King N."/>
            <person name="Westbrook M.J."/>
            <person name="Young S.L."/>
            <person name="Kuo A."/>
            <person name="Abedin M."/>
            <person name="Chapman J."/>
            <person name="Fairclough S."/>
            <person name="Hellsten U."/>
            <person name="Isogai Y."/>
            <person name="Letunic I."/>
            <person name="Marr M."/>
            <person name="Pincus D."/>
            <person name="Putnam N."/>
            <person name="Rokas A."/>
            <person name="Wright K.J."/>
            <person name="Zuzow R."/>
            <person name="Dirks W."/>
            <person name="Good M."/>
            <person name="Goodstein D."/>
            <person name="Lemons D."/>
            <person name="Li W."/>
            <person name="Lyons J.B."/>
            <person name="Morris A."/>
            <person name="Nichols S."/>
            <person name="Richter D.J."/>
            <person name="Salamov A."/>
            <person name="Bork P."/>
            <person name="Lim W.A."/>
            <person name="Manning G."/>
            <person name="Miller W.T."/>
            <person name="McGinnis W."/>
            <person name="Shapiro H."/>
            <person name="Tjian R."/>
            <person name="Grigoriev I.V."/>
            <person name="Rokhsar D."/>
        </authorList>
    </citation>
    <scope>NUCLEOTIDE SEQUENCE [LARGE SCALE GENOMIC DNA]</scope>
    <source>
        <strain evidence="6">MX1 / ATCC 50154</strain>
    </source>
</reference>
<dbReference type="Proteomes" id="UP000001357">
    <property type="component" value="Unassembled WGS sequence"/>
</dbReference>
<dbReference type="InParanoid" id="A9UQK6"/>
<evidence type="ECO:0000256" key="3">
    <source>
        <dbReference type="ARBA" id="ARBA00022837"/>
    </source>
</evidence>
<dbReference type="GeneID" id="5887324"/>
<dbReference type="InterPro" id="IPR002048">
    <property type="entry name" value="EF_hand_dom"/>
</dbReference>
<dbReference type="RefSeq" id="XP_001742824.1">
    <property type="nucleotide sequence ID" value="XM_001742772.1"/>
</dbReference>
<evidence type="ECO:0000313" key="5">
    <source>
        <dbReference type="EMBL" id="EDQ93062.1"/>
    </source>
</evidence>
<gene>
    <name evidence="5" type="ORF">MONBRDRAFT_13937</name>
</gene>
<name>A9UQK6_MONBE</name>
<dbReference type="OMA" id="MKGVYHA"/>
<sequence>MSATARHEAAMKRDMQTKLRQATDPLEKLRLQCLARGAAGIKGLGRTFKIFDDDGNNQLSFEEFSKGLHDYGVYLDSDVVRRVFDRFDANKDGSLSFDEFLKALRVSDADRPPFQKLDKDGNGRITKEDLKGVYDVKKNPKYISGEMDEDELLEEFLASFDTPGRADGKVEWDEFVSYYSGVSASIDTDTYFVLMMTQAWKL</sequence>
<evidence type="ECO:0000256" key="2">
    <source>
        <dbReference type="ARBA" id="ARBA00022737"/>
    </source>
</evidence>
<dbReference type="KEGG" id="mbr:MONBRDRAFT_13937"/>
<dbReference type="EMBL" id="CH991543">
    <property type="protein sequence ID" value="EDQ93062.1"/>
    <property type="molecule type" value="Genomic_DNA"/>
</dbReference>
<proteinExistence type="predicted"/>
<organism evidence="5 6">
    <name type="scientific">Monosiga brevicollis</name>
    <name type="common">Choanoflagellate</name>
    <dbReference type="NCBI Taxonomy" id="81824"/>
    <lineage>
        <taxon>Eukaryota</taxon>
        <taxon>Choanoflagellata</taxon>
        <taxon>Craspedida</taxon>
        <taxon>Salpingoecidae</taxon>
        <taxon>Monosiga</taxon>
    </lineage>
</organism>
<evidence type="ECO:0000256" key="1">
    <source>
        <dbReference type="ARBA" id="ARBA00022723"/>
    </source>
</evidence>
<dbReference type="STRING" id="81824.A9UQK6"/>
<dbReference type="Gene3D" id="1.10.238.10">
    <property type="entry name" value="EF-hand"/>
    <property type="match status" value="2"/>
</dbReference>
<feature type="domain" description="EF-hand" evidence="4">
    <location>
        <begin position="114"/>
        <end position="140"/>
    </location>
</feature>
<evidence type="ECO:0000313" key="6">
    <source>
        <dbReference type="Proteomes" id="UP000001357"/>
    </source>
</evidence>
<dbReference type="PANTHER" id="PTHR34524">
    <property type="entry name" value="CALCYPHOSIN"/>
    <property type="match status" value="1"/>
</dbReference>
<feature type="domain" description="EF-hand" evidence="4">
    <location>
        <begin position="39"/>
        <end position="74"/>
    </location>
</feature>
<dbReference type="PROSITE" id="PS50222">
    <property type="entry name" value="EF_HAND_2"/>
    <property type="match status" value="3"/>
</dbReference>
<keyword evidence="1" id="KW-0479">Metal-binding</keyword>
<keyword evidence="3" id="KW-0106">Calcium</keyword>
<accession>A9UQK6</accession>
<feature type="domain" description="EF-hand" evidence="4">
    <location>
        <begin position="75"/>
        <end position="110"/>
    </location>
</feature>
<dbReference type="eggNOG" id="KOG0032">
    <property type="taxonomic scope" value="Eukaryota"/>
</dbReference>
<evidence type="ECO:0000259" key="4">
    <source>
        <dbReference type="PROSITE" id="PS50222"/>
    </source>
</evidence>
<keyword evidence="6" id="KW-1185">Reference proteome</keyword>
<keyword evidence="2" id="KW-0677">Repeat</keyword>
<dbReference type="Pfam" id="PF13499">
    <property type="entry name" value="EF-hand_7"/>
    <property type="match status" value="2"/>
</dbReference>
<dbReference type="GO" id="GO:0005509">
    <property type="term" value="F:calcium ion binding"/>
    <property type="evidence" value="ECO:0007669"/>
    <property type="project" value="InterPro"/>
</dbReference>
<protein>
    <recommendedName>
        <fullName evidence="4">EF-hand domain-containing protein</fullName>
    </recommendedName>
</protein>
<dbReference type="InterPro" id="IPR011992">
    <property type="entry name" value="EF-hand-dom_pair"/>
</dbReference>
<dbReference type="CDD" id="cd00051">
    <property type="entry name" value="EFh"/>
    <property type="match status" value="1"/>
</dbReference>
<dbReference type="InterPro" id="IPR018247">
    <property type="entry name" value="EF_Hand_1_Ca_BS"/>
</dbReference>
<dbReference type="AlphaFoldDB" id="A9UQK6"/>